<dbReference type="GO" id="GO:0008270">
    <property type="term" value="F:zinc ion binding"/>
    <property type="evidence" value="ECO:0007669"/>
    <property type="project" value="UniProtKB-KW"/>
</dbReference>
<keyword evidence="3 5" id="KW-0863">Zinc-finger</keyword>
<evidence type="ECO:0000256" key="3">
    <source>
        <dbReference type="ARBA" id="ARBA00022771"/>
    </source>
</evidence>
<dbReference type="EMBL" id="VIIS01000614">
    <property type="protein sequence ID" value="KAF0307028.1"/>
    <property type="molecule type" value="Genomic_DNA"/>
</dbReference>
<keyword evidence="2" id="KW-0677">Repeat</keyword>
<feature type="domain" description="C2H2-type" evidence="7">
    <location>
        <begin position="580"/>
        <end position="609"/>
    </location>
</feature>
<feature type="compositionally biased region" description="Pro residues" evidence="6">
    <location>
        <begin position="847"/>
        <end position="862"/>
    </location>
</feature>
<dbReference type="AlphaFoldDB" id="A0A6A4WX51"/>
<reference evidence="9 10" key="1">
    <citation type="submission" date="2019-07" db="EMBL/GenBank/DDBJ databases">
        <title>Draft genome assembly of a fouling barnacle, Amphibalanus amphitrite (Darwin, 1854): The first reference genome for Thecostraca.</title>
        <authorList>
            <person name="Kim W."/>
        </authorList>
    </citation>
    <scope>NUCLEOTIDE SEQUENCE [LARGE SCALE GENOMIC DNA]</scope>
    <source>
        <strain evidence="9">SNU_AA5</strain>
        <tissue evidence="9">Soma without cirri and trophi</tissue>
    </source>
</reference>
<dbReference type="PANTHER" id="PTHR24379">
    <property type="entry name" value="KRAB AND ZINC FINGER DOMAIN-CONTAINING"/>
    <property type="match status" value="1"/>
</dbReference>
<evidence type="ECO:0000313" key="8">
    <source>
        <dbReference type="EMBL" id="KAF0304602.1"/>
    </source>
</evidence>
<comment type="caution">
    <text evidence="9">The sequence shown here is derived from an EMBL/GenBank/DDBJ whole genome shotgun (WGS) entry which is preliminary data.</text>
</comment>
<feature type="domain" description="C2H2-type" evidence="7">
    <location>
        <begin position="790"/>
        <end position="818"/>
    </location>
</feature>
<evidence type="ECO:0000313" key="10">
    <source>
        <dbReference type="Proteomes" id="UP000440578"/>
    </source>
</evidence>
<dbReference type="Gene3D" id="3.30.160.60">
    <property type="entry name" value="Classic Zinc Finger"/>
    <property type="match status" value="4"/>
</dbReference>
<name>A0A6A4WX51_AMPAM</name>
<feature type="compositionally biased region" description="Polar residues" evidence="6">
    <location>
        <begin position="10"/>
        <end position="25"/>
    </location>
</feature>
<proteinExistence type="predicted"/>
<dbReference type="PANTHER" id="PTHR24379:SF121">
    <property type="entry name" value="C2H2-TYPE DOMAIN-CONTAINING PROTEIN"/>
    <property type="match status" value="1"/>
</dbReference>
<dbReference type="InterPro" id="IPR036236">
    <property type="entry name" value="Znf_C2H2_sf"/>
</dbReference>
<feature type="region of interest" description="Disordered" evidence="6">
    <location>
        <begin position="362"/>
        <end position="384"/>
    </location>
</feature>
<feature type="domain" description="C2H2-type" evidence="7">
    <location>
        <begin position="671"/>
        <end position="698"/>
    </location>
</feature>
<evidence type="ECO:0000256" key="4">
    <source>
        <dbReference type="ARBA" id="ARBA00022833"/>
    </source>
</evidence>
<dbReference type="OrthoDB" id="5876240at2759"/>
<dbReference type="InterPro" id="IPR013087">
    <property type="entry name" value="Znf_C2H2_type"/>
</dbReference>
<feature type="compositionally biased region" description="Acidic residues" evidence="6">
    <location>
        <begin position="504"/>
        <end position="517"/>
    </location>
</feature>
<gene>
    <name evidence="9" type="primary">Znf287_2</name>
    <name evidence="8" type="synonym">Znf287_1</name>
    <name evidence="9" type="ORF">FJT64_002330</name>
    <name evidence="8" type="ORF">FJT64_023601</name>
</gene>
<protein>
    <submittedName>
        <fullName evidence="9">Zinc finger protein 287</fullName>
    </submittedName>
</protein>
<organism evidence="9 10">
    <name type="scientific">Amphibalanus amphitrite</name>
    <name type="common">Striped barnacle</name>
    <name type="synonym">Balanus amphitrite</name>
    <dbReference type="NCBI Taxonomy" id="1232801"/>
    <lineage>
        <taxon>Eukaryota</taxon>
        <taxon>Metazoa</taxon>
        <taxon>Ecdysozoa</taxon>
        <taxon>Arthropoda</taxon>
        <taxon>Crustacea</taxon>
        <taxon>Multicrustacea</taxon>
        <taxon>Cirripedia</taxon>
        <taxon>Thoracica</taxon>
        <taxon>Thoracicalcarea</taxon>
        <taxon>Balanomorpha</taxon>
        <taxon>Balanoidea</taxon>
        <taxon>Balanidae</taxon>
        <taxon>Amphibalaninae</taxon>
        <taxon>Amphibalanus</taxon>
    </lineage>
</organism>
<feature type="compositionally biased region" description="Acidic residues" evidence="6">
    <location>
        <begin position="467"/>
        <end position="480"/>
    </location>
</feature>
<feature type="region of interest" description="Disordered" evidence="6">
    <location>
        <begin position="841"/>
        <end position="870"/>
    </location>
</feature>
<evidence type="ECO:0000313" key="9">
    <source>
        <dbReference type="EMBL" id="KAF0307028.1"/>
    </source>
</evidence>
<keyword evidence="10" id="KW-1185">Reference proteome</keyword>
<accession>A0A6A4WX51</accession>
<dbReference type="SUPFAM" id="SSF57667">
    <property type="entry name" value="beta-beta-alpha zinc fingers"/>
    <property type="match status" value="4"/>
</dbReference>
<feature type="region of interest" description="Disordered" evidence="6">
    <location>
        <begin position="542"/>
        <end position="570"/>
    </location>
</feature>
<feature type="domain" description="C2H2-type" evidence="7">
    <location>
        <begin position="762"/>
        <end position="789"/>
    </location>
</feature>
<dbReference type="PROSITE" id="PS00028">
    <property type="entry name" value="ZINC_FINGER_C2H2_1"/>
    <property type="match status" value="4"/>
</dbReference>
<feature type="domain" description="C2H2-type" evidence="7">
    <location>
        <begin position="734"/>
        <end position="761"/>
    </location>
</feature>
<dbReference type="EMBL" id="VIIS01000828">
    <property type="protein sequence ID" value="KAF0304602.1"/>
    <property type="molecule type" value="Genomic_DNA"/>
</dbReference>
<feature type="region of interest" description="Disordered" evidence="6">
    <location>
        <begin position="428"/>
        <end position="522"/>
    </location>
</feature>
<evidence type="ECO:0000256" key="5">
    <source>
        <dbReference type="PROSITE-ProRule" id="PRU00042"/>
    </source>
</evidence>
<feature type="compositionally biased region" description="Low complexity" evidence="6">
    <location>
        <begin position="489"/>
        <end position="503"/>
    </location>
</feature>
<evidence type="ECO:0000256" key="2">
    <source>
        <dbReference type="ARBA" id="ARBA00022737"/>
    </source>
</evidence>
<feature type="region of interest" description="Disordered" evidence="6">
    <location>
        <begin position="1"/>
        <end position="57"/>
    </location>
</feature>
<dbReference type="FunFam" id="3.30.160.60:FF:000446">
    <property type="entry name" value="Zinc finger protein"/>
    <property type="match status" value="1"/>
</dbReference>
<evidence type="ECO:0000259" key="7">
    <source>
        <dbReference type="PROSITE" id="PS50157"/>
    </source>
</evidence>
<dbReference type="PROSITE" id="PS50157">
    <property type="entry name" value="ZINC_FINGER_C2H2_2"/>
    <property type="match status" value="5"/>
</dbReference>
<keyword evidence="4" id="KW-0862">Zinc</keyword>
<dbReference type="Proteomes" id="UP000440578">
    <property type="component" value="Unassembled WGS sequence"/>
</dbReference>
<dbReference type="SMART" id="SM00355">
    <property type="entry name" value="ZnF_C2H2"/>
    <property type="match status" value="10"/>
</dbReference>
<feature type="region of interest" description="Disordered" evidence="6">
    <location>
        <begin position="148"/>
        <end position="186"/>
    </location>
</feature>
<evidence type="ECO:0000256" key="1">
    <source>
        <dbReference type="ARBA" id="ARBA00022723"/>
    </source>
</evidence>
<evidence type="ECO:0000256" key="6">
    <source>
        <dbReference type="SAM" id="MobiDB-lite"/>
    </source>
</evidence>
<keyword evidence="1" id="KW-0479">Metal-binding</keyword>
<sequence>MDGGTAPSCGANQTLEHLSLSTIPVTQPPSATPVRSDGPGLRASHPVSVCGPPPAPAAVAATSQQQQQVMENRVLGELPADLFCGGPDPSRIPGLVIEQVSVSVDSSSREPPPPPSEEVIVVDVDLGTPVSETGVGRPLLQFTTPVSVPCSTGADGGGGQPEARPGRRGREPALPSMETLRPSGGVTLTPVSLPAASRSVVTAASVAAPVVPVSSEPNYDVIMSSCLPSGPLVQLNNADLEVLPLPASHAPLDVTSFCTDSSDGIGSPPKLELLGAVPLSLPQVETPLSTAAVVSSTPSVVVSSAGRLPPPYPQRARAAAGTARLSAICQQLVERVEAHKCSLCSYVSLQREDVTAHLLASHRPELERRRSGERRRTARSPPSRVVSATSVAHCLVDAHGRVRVQPRPAPQLEVPVVASREISPDPLDIGRVSGAVSPTEPRFDTDSGITDSDDLEVTWMGGGMAATDDDPEPAEPEPTEPETNGVDGAVTVPVSTATTTASAAEEEEEEEDEDDPESGPRESRRLLGIVSSMQPSVLQGVLAGKKKGRPRDSRSLGISTLAGGKGRPPQRQLERALGLLLCKEKDCGVRLRDSEKLDQHQRCHLSDSPNEFGCTECNHTTKKWRPMSLHLWREHQIECDLFHCDRCNYKTARYSQLINVHMPTHGQVRNYSCVTCHKAFKTAKQLQNHRAKHRHKQDPAYIESCRCNICNSILSDRRALALHKQMVHEKKRQFQCKACGHVFSCRSSLVMHERQHSGQKPFVCEHCPYSSTDHNTMRRHKMRHTGERPYKCPHCDYSCIQSTTYKKHLRDKHPGEAVDLIFSCHVCMFKTIQRSAYVRHMQDHPDAGPPPDKPPGPQPAKPPAAVSQQSAPAPLTLLQPQGELQQHVVRVQEAPPPAQPPLPVVSAGSLKMAPVAGGLTTATVYQLVPQSGGRPPVMTTAQVQVNCRTVLAVA</sequence>
<dbReference type="GO" id="GO:0005634">
    <property type="term" value="C:nucleus"/>
    <property type="evidence" value="ECO:0007669"/>
    <property type="project" value="UniProtKB-ARBA"/>
</dbReference>